<dbReference type="InterPro" id="IPR050833">
    <property type="entry name" value="Poly_Biosynth_Transport"/>
</dbReference>
<keyword evidence="2" id="KW-1003">Cell membrane</keyword>
<keyword evidence="3 6" id="KW-0812">Transmembrane</keyword>
<evidence type="ECO:0000256" key="5">
    <source>
        <dbReference type="ARBA" id="ARBA00023136"/>
    </source>
</evidence>
<comment type="caution">
    <text evidence="7">The sequence shown here is derived from an EMBL/GenBank/DDBJ whole genome shotgun (WGS) entry which is preliminary data.</text>
</comment>
<dbReference type="PANTHER" id="PTHR30250:SF11">
    <property type="entry name" value="O-ANTIGEN TRANSPORTER-RELATED"/>
    <property type="match status" value="1"/>
</dbReference>
<feature type="transmembrane region" description="Helical" evidence="6">
    <location>
        <begin position="12"/>
        <end position="32"/>
    </location>
</feature>
<reference evidence="7" key="1">
    <citation type="submission" date="2021-12" db="EMBL/GenBank/DDBJ databases">
        <authorList>
            <person name="Rodrigo-Torres L."/>
            <person name="Arahal R. D."/>
            <person name="Lucena T."/>
        </authorList>
    </citation>
    <scope>NUCLEOTIDE SEQUENCE</scope>
    <source>
        <strain evidence="7">CECT 8858</strain>
    </source>
</reference>
<evidence type="ECO:0008006" key="9">
    <source>
        <dbReference type="Google" id="ProtNLM"/>
    </source>
</evidence>
<gene>
    <name evidence="7" type="ORF">EMA8858_02117</name>
</gene>
<feature type="transmembrane region" description="Helical" evidence="6">
    <location>
        <begin position="86"/>
        <end position="109"/>
    </location>
</feature>
<keyword evidence="8" id="KW-1185">Reference proteome</keyword>
<evidence type="ECO:0000256" key="6">
    <source>
        <dbReference type="SAM" id="Phobius"/>
    </source>
</evidence>
<evidence type="ECO:0000256" key="1">
    <source>
        <dbReference type="ARBA" id="ARBA00004651"/>
    </source>
</evidence>
<feature type="transmembrane region" description="Helical" evidence="6">
    <location>
        <begin position="299"/>
        <end position="320"/>
    </location>
</feature>
<evidence type="ECO:0000313" key="7">
    <source>
        <dbReference type="EMBL" id="CAH0995989.1"/>
    </source>
</evidence>
<proteinExistence type="predicted"/>
<comment type="subcellular location">
    <subcellularLocation>
        <location evidence="1">Cell membrane</location>
        <topology evidence="1">Multi-pass membrane protein</topology>
    </subcellularLocation>
</comment>
<sequence length="444" mass="49074">MNKNKSQAAIQGLAFASQLLPAIIGLGSFMLLVRVTRPVVLGEYIVYTTAVILFEMIKSGGLQSALVMRASTDDKDLQKTIIGSAYWLGGLISLSISIVLVILFFSGVFSKQPGIQIFCGWYAILGIVTLPLHIAEAEAVAKQDLSFLLLLRITQSANGLIIAFYAFFSEGSLEEFATVHLLFNVALLVYVLIARKTHPLQIKFKTMTEVKSLYNLIKYTLATLATTNVLKSADTFLIGSVMGPTSVAQYAIPMKLTELFEIPLRSLSTTAFPQLAAKHNENNPSGFKKTMVQYLSWSYLLYIPGLLFAFILAPYLVLLIGGKQYADTTPIFRVFILFGLLLPINRMTGIGLDALQKPDKNFYKVLIMAIINIVADILAIYLTHDLVWVAFATVINALTGAALGWWMLKKTGVLIGNHVHNEMIEYSQTFISQTITKLKVKINR</sequence>
<dbReference type="Pfam" id="PF13440">
    <property type="entry name" value="Polysacc_synt_3"/>
    <property type="match status" value="1"/>
</dbReference>
<protein>
    <recommendedName>
        <fullName evidence="9">Polysaccharide biosynthesis protein C-terminal domain-containing protein</fullName>
    </recommendedName>
</protein>
<evidence type="ECO:0000256" key="4">
    <source>
        <dbReference type="ARBA" id="ARBA00022989"/>
    </source>
</evidence>
<organism evidence="7 8">
    <name type="scientific">Emticicia aquatica</name>
    <dbReference type="NCBI Taxonomy" id="1681835"/>
    <lineage>
        <taxon>Bacteria</taxon>
        <taxon>Pseudomonadati</taxon>
        <taxon>Bacteroidota</taxon>
        <taxon>Cytophagia</taxon>
        <taxon>Cytophagales</taxon>
        <taxon>Leadbetterellaceae</taxon>
        <taxon>Emticicia</taxon>
    </lineage>
</organism>
<feature type="transmembrane region" description="Helical" evidence="6">
    <location>
        <begin position="173"/>
        <end position="193"/>
    </location>
</feature>
<feature type="transmembrane region" description="Helical" evidence="6">
    <location>
        <begin position="388"/>
        <end position="408"/>
    </location>
</feature>
<keyword evidence="4 6" id="KW-1133">Transmembrane helix</keyword>
<feature type="transmembrane region" description="Helical" evidence="6">
    <location>
        <begin position="147"/>
        <end position="167"/>
    </location>
</feature>
<dbReference type="PANTHER" id="PTHR30250">
    <property type="entry name" value="PST FAMILY PREDICTED COLANIC ACID TRANSPORTER"/>
    <property type="match status" value="1"/>
</dbReference>
<name>A0ABN8EWI7_9BACT</name>
<dbReference type="EMBL" id="CAKLPY010000002">
    <property type="protein sequence ID" value="CAH0995989.1"/>
    <property type="molecule type" value="Genomic_DNA"/>
</dbReference>
<dbReference type="RefSeq" id="WP_238806562.1">
    <property type="nucleotide sequence ID" value="NZ_CAKLPY010000002.1"/>
</dbReference>
<feature type="transmembrane region" description="Helical" evidence="6">
    <location>
        <begin position="44"/>
        <end position="66"/>
    </location>
</feature>
<feature type="transmembrane region" description="Helical" evidence="6">
    <location>
        <begin position="332"/>
        <end position="355"/>
    </location>
</feature>
<feature type="transmembrane region" description="Helical" evidence="6">
    <location>
        <begin position="115"/>
        <end position="135"/>
    </location>
</feature>
<evidence type="ECO:0000256" key="2">
    <source>
        <dbReference type="ARBA" id="ARBA00022475"/>
    </source>
</evidence>
<dbReference type="Proteomes" id="UP000837932">
    <property type="component" value="Unassembled WGS sequence"/>
</dbReference>
<evidence type="ECO:0000256" key="3">
    <source>
        <dbReference type="ARBA" id="ARBA00022692"/>
    </source>
</evidence>
<evidence type="ECO:0000313" key="8">
    <source>
        <dbReference type="Proteomes" id="UP000837932"/>
    </source>
</evidence>
<accession>A0ABN8EWI7</accession>
<feature type="transmembrane region" description="Helical" evidence="6">
    <location>
        <begin position="362"/>
        <end position="382"/>
    </location>
</feature>
<keyword evidence="5 6" id="KW-0472">Membrane</keyword>